<feature type="compositionally biased region" description="Polar residues" evidence="13">
    <location>
        <begin position="978"/>
        <end position="988"/>
    </location>
</feature>
<feature type="region of interest" description="Disordered" evidence="13">
    <location>
        <begin position="594"/>
        <end position="613"/>
    </location>
</feature>
<evidence type="ECO:0000313" key="15">
    <source>
        <dbReference type="EMBL" id="CAE0292856.1"/>
    </source>
</evidence>
<keyword evidence="6 12" id="KW-0175">Coiled coil</keyword>
<feature type="binding site" evidence="10">
    <location>
        <begin position="95"/>
        <end position="102"/>
    </location>
    <ligand>
        <name>ATP</name>
        <dbReference type="ChEBI" id="CHEBI:30616"/>
    </ligand>
</feature>
<keyword evidence="5 10" id="KW-0067">ATP-binding</keyword>
<dbReference type="GO" id="GO:0005874">
    <property type="term" value="C:microtubule"/>
    <property type="evidence" value="ECO:0007669"/>
    <property type="project" value="UniProtKB-KW"/>
</dbReference>
<evidence type="ECO:0000256" key="10">
    <source>
        <dbReference type="PROSITE-ProRule" id="PRU00283"/>
    </source>
</evidence>
<feature type="region of interest" description="Disordered" evidence="13">
    <location>
        <begin position="849"/>
        <end position="908"/>
    </location>
</feature>
<dbReference type="InterPro" id="IPR059182">
    <property type="entry name" value="Khc_C"/>
</dbReference>
<dbReference type="GO" id="GO:0003777">
    <property type="term" value="F:microtubule motor activity"/>
    <property type="evidence" value="ECO:0007669"/>
    <property type="project" value="InterPro"/>
</dbReference>
<dbReference type="Pfam" id="PF00225">
    <property type="entry name" value="Kinesin"/>
    <property type="match status" value="1"/>
</dbReference>
<feature type="domain" description="Kinesin motor" evidence="14">
    <location>
        <begin position="16"/>
        <end position="338"/>
    </location>
</feature>
<dbReference type="InterPro" id="IPR019821">
    <property type="entry name" value="Kinesin_motor_CS"/>
</dbReference>
<comment type="subcellular location">
    <subcellularLocation>
        <location evidence="1">Cytoplasm</location>
        <location evidence="1">Cytoskeleton</location>
    </subcellularLocation>
</comment>
<evidence type="ECO:0000256" key="6">
    <source>
        <dbReference type="ARBA" id="ARBA00023054"/>
    </source>
</evidence>
<keyword evidence="2" id="KW-0963">Cytoplasm</keyword>
<reference evidence="15" key="1">
    <citation type="submission" date="2021-01" db="EMBL/GenBank/DDBJ databases">
        <authorList>
            <person name="Corre E."/>
            <person name="Pelletier E."/>
            <person name="Niang G."/>
            <person name="Scheremetjew M."/>
            <person name="Finn R."/>
            <person name="Kale V."/>
            <person name="Holt S."/>
            <person name="Cochrane G."/>
            <person name="Meng A."/>
            <person name="Brown T."/>
            <person name="Cohen L."/>
        </authorList>
    </citation>
    <scope>NUCLEOTIDE SEQUENCE</scope>
    <source>
        <strain evidence="15">CCAP 955/1</strain>
    </source>
</reference>
<feature type="coiled-coil region" evidence="12">
    <location>
        <begin position="545"/>
        <end position="572"/>
    </location>
</feature>
<keyword evidence="3 11" id="KW-0493">Microtubule</keyword>
<dbReference type="PRINTS" id="PR00380">
    <property type="entry name" value="KINESINHEAVY"/>
</dbReference>
<evidence type="ECO:0000259" key="14">
    <source>
        <dbReference type="PROSITE" id="PS50067"/>
    </source>
</evidence>
<dbReference type="InterPro" id="IPR027417">
    <property type="entry name" value="P-loop_NTPase"/>
</dbReference>
<evidence type="ECO:0000256" key="8">
    <source>
        <dbReference type="ARBA" id="ARBA00023212"/>
    </source>
</evidence>
<dbReference type="EMBL" id="HBIC01042295">
    <property type="protein sequence ID" value="CAE0292856.1"/>
    <property type="molecule type" value="Transcribed_RNA"/>
</dbReference>
<dbReference type="SMART" id="SM00129">
    <property type="entry name" value="KISc"/>
    <property type="match status" value="1"/>
</dbReference>
<evidence type="ECO:0000256" key="1">
    <source>
        <dbReference type="ARBA" id="ARBA00004245"/>
    </source>
</evidence>
<dbReference type="InterPro" id="IPR027640">
    <property type="entry name" value="Kinesin-like_fam"/>
</dbReference>
<feature type="region of interest" description="Disordered" evidence="13">
    <location>
        <begin position="963"/>
        <end position="996"/>
    </location>
</feature>
<dbReference type="PANTHER" id="PTHR47969:SF15">
    <property type="entry name" value="CHROMOSOME-ASSOCIATED KINESIN KIF4A-RELATED"/>
    <property type="match status" value="1"/>
</dbReference>
<dbReference type="PROSITE" id="PS00411">
    <property type="entry name" value="KINESIN_MOTOR_1"/>
    <property type="match status" value="1"/>
</dbReference>
<name>A0A7S3HEU7_9STRA</name>
<protein>
    <recommendedName>
        <fullName evidence="11">Kinesin-like protein</fullName>
    </recommendedName>
</protein>
<feature type="compositionally biased region" description="Polar residues" evidence="13">
    <location>
        <begin position="893"/>
        <end position="904"/>
    </location>
</feature>
<keyword evidence="8" id="KW-0206">Cytoskeleton</keyword>
<feature type="coiled-coil region" evidence="12">
    <location>
        <begin position="450"/>
        <end position="519"/>
    </location>
</feature>
<dbReference type="InterPro" id="IPR036961">
    <property type="entry name" value="Kinesin_motor_dom_sf"/>
</dbReference>
<evidence type="ECO:0000256" key="2">
    <source>
        <dbReference type="ARBA" id="ARBA00022490"/>
    </source>
</evidence>
<evidence type="ECO:0000256" key="7">
    <source>
        <dbReference type="ARBA" id="ARBA00023175"/>
    </source>
</evidence>
<comment type="similarity">
    <text evidence="9">Belongs to the TRAFAC class myosin-kinesin ATPase superfamily. Kinesin family. KIN-5/BimC subfamily.</text>
</comment>
<evidence type="ECO:0000256" key="9">
    <source>
        <dbReference type="ARBA" id="ARBA00034704"/>
    </source>
</evidence>
<dbReference type="CDD" id="cd23649">
    <property type="entry name" value="Khc_CBD_cc"/>
    <property type="match status" value="1"/>
</dbReference>
<evidence type="ECO:0000256" key="13">
    <source>
        <dbReference type="SAM" id="MobiDB-lite"/>
    </source>
</evidence>
<keyword evidence="7 10" id="KW-0505">Motor protein</keyword>
<dbReference type="FunFam" id="3.40.850.10:FF:000019">
    <property type="entry name" value="Kinesin-like protein KIN-5D"/>
    <property type="match status" value="1"/>
</dbReference>
<evidence type="ECO:0000256" key="3">
    <source>
        <dbReference type="ARBA" id="ARBA00022701"/>
    </source>
</evidence>
<proteinExistence type="inferred from homology"/>
<dbReference type="GO" id="GO:0007052">
    <property type="term" value="P:mitotic spindle organization"/>
    <property type="evidence" value="ECO:0007669"/>
    <property type="project" value="TreeGrafter"/>
</dbReference>
<gene>
    <name evidence="15" type="ORF">SELO1098_LOCUS21706</name>
</gene>
<evidence type="ECO:0000256" key="11">
    <source>
        <dbReference type="RuleBase" id="RU000394"/>
    </source>
</evidence>
<evidence type="ECO:0000256" key="4">
    <source>
        <dbReference type="ARBA" id="ARBA00022741"/>
    </source>
</evidence>
<dbReference type="InterPro" id="IPR001752">
    <property type="entry name" value="Kinesin_motor_dom"/>
</dbReference>
<dbReference type="PROSITE" id="PS50067">
    <property type="entry name" value="KINESIN_MOTOR_2"/>
    <property type="match status" value="1"/>
</dbReference>
<keyword evidence="4 10" id="KW-0547">Nucleotide-binding</keyword>
<dbReference type="GO" id="GO:0005524">
    <property type="term" value="F:ATP binding"/>
    <property type="evidence" value="ECO:0007669"/>
    <property type="project" value="UniProtKB-UniRule"/>
</dbReference>
<dbReference type="PANTHER" id="PTHR47969">
    <property type="entry name" value="CHROMOSOME-ASSOCIATED KINESIN KIF4A-RELATED"/>
    <property type="match status" value="1"/>
</dbReference>
<feature type="coiled-coil region" evidence="12">
    <location>
        <begin position="706"/>
        <end position="740"/>
    </location>
</feature>
<accession>A0A7S3HEU7</accession>
<dbReference type="GO" id="GO:0005875">
    <property type="term" value="C:microtubule associated complex"/>
    <property type="evidence" value="ECO:0007669"/>
    <property type="project" value="TreeGrafter"/>
</dbReference>
<feature type="compositionally biased region" description="Gly residues" evidence="13">
    <location>
        <begin position="862"/>
        <end position="877"/>
    </location>
</feature>
<dbReference type="SUPFAM" id="SSF52540">
    <property type="entry name" value="P-loop containing nucleoside triphosphate hydrolases"/>
    <property type="match status" value="1"/>
</dbReference>
<dbReference type="CDD" id="cd01369">
    <property type="entry name" value="KISc_KHC_KIF5"/>
    <property type="match status" value="1"/>
</dbReference>
<organism evidence="15">
    <name type="scientific">Spumella elongata</name>
    <dbReference type="NCBI Taxonomy" id="89044"/>
    <lineage>
        <taxon>Eukaryota</taxon>
        <taxon>Sar</taxon>
        <taxon>Stramenopiles</taxon>
        <taxon>Ochrophyta</taxon>
        <taxon>Chrysophyceae</taxon>
        <taxon>Chromulinales</taxon>
        <taxon>Chromulinaceae</taxon>
        <taxon>Spumella</taxon>
    </lineage>
</organism>
<dbReference type="GO" id="GO:0007018">
    <property type="term" value="P:microtubule-based movement"/>
    <property type="evidence" value="ECO:0007669"/>
    <property type="project" value="InterPro"/>
</dbReference>
<dbReference type="AlphaFoldDB" id="A0A7S3HEU7"/>
<evidence type="ECO:0000256" key="12">
    <source>
        <dbReference type="SAM" id="Coils"/>
    </source>
</evidence>
<dbReference type="GO" id="GO:0051231">
    <property type="term" value="P:spindle elongation"/>
    <property type="evidence" value="ECO:0007669"/>
    <property type="project" value="TreeGrafter"/>
</dbReference>
<dbReference type="GO" id="GO:0008017">
    <property type="term" value="F:microtubule binding"/>
    <property type="evidence" value="ECO:0007669"/>
    <property type="project" value="InterPro"/>
</dbReference>
<sequence length="996" mass="108452">MASRKSVGGGGPAKAAVQVFCRIRPTNKKELETGYTCVKYGEQNIEVKTEEGENKFNFDAIFGMDSTQEFVFANIAGPLITDVLSGYNATILAYGQSGTGKTHTMEGDLKSHENKGIIPRAVDALFEGVTEADENMEFTFKVSYVEIYLEKIRDLLDENRLKVNLTIREDKIKGIYIAGVTEEYVTSPQETLNVMNAGAANRAVAATGLNLGSSRSHSVFTITVGQKDVVTSATKSGKLVLVDLAGSEMVRKSNATGQQLEEAKMINKSLSALGQVINALTDEKLSHVPYRDSKLTRILQDSLGGNSKTALIVAVSPSSFNSAETVSTLRFGTRAKSIENKVTINQTRSVEELEALLVRAEKAIDAQTTHIITLSTQLQAAYAQLSAQGPAVAQDGAMEVSEASEGDASAQTGGEGRVLMESEEARLLRLDREGKVVVDKMQREAEGVAFQRLQEQIAQLTSELDEERQESSRKSAELKQSTLLIKEKERLLAESAALLADAHHNVEQLRERSEAALNEKIEAVGALESLRSGVDEELGKAKFQIMELEVSLNTLQTENEQLKAEIAEMSGDAMTASPTKAGTSSKGRITNVQMATEEEPTPPPPPSNSAADAKSITNKRASLRGHGSNAELAGTAANIVDDPDRVLSLAERKELFEEYSAQFANICMQYHLDETVSAELYAVMDTYGEDIEKFFGALEEKLGAVEKSKGKRLRDLEEQRHRLEKDLQAKIEAMVTLQQKFDALARMNGSAAVADSLAERDALHMRSLQQRLEQLVAVHRQLLRKFASLELETVELKKKTQLRDERIRQLEGNSRGLISNIRQQAERHVGELTHLREQMQIMKQEHEYRLEQQRQQDAQQGPGSGTIGLRTVGGGGRPLHQPKSLRGGGGGNRSFSYNDGATSRSADEHAYDEGIAPLQTASSMSFKSGGNNVYGSNSGSTDNAVRGGAPQAIAIVHAEAVSDEEEANVPILQPAPTPTNKSAKSSVFSRMLKGQK</sequence>
<dbReference type="Gene3D" id="3.40.850.10">
    <property type="entry name" value="Kinesin motor domain"/>
    <property type="match status" value="1"/>
</dbReference>
<evidence type="ECO:0000256" key="5">
    <source>
        <dbReference type="ARBA" id="ARBA00022840"/>
    </source>
</evidence>